<dbReference type="Pfam" id="PF18557">
    <property type="entry name" value="NepR"/>
    <property type="match status" value="1"/>
</dbReference>
<proteinExistence type="predicted"/>
<dbReference type="AlphaFoldDB" id="K0Q1E3"/>
<dbReference type="Proteomes" id="UP000009319">
    <property type="component" value="Unassembled WGS sequence"/>
</dbReference>
<protein>
    <recommendedName>
        <fullName evidence="1">Anti-sigma factor NepR domain-containing protein</fullName>
    </recommendedName>
</protein>
<dbReference type="eggNOG" id="ENOG5033JZX">
    <property type="taxonomic scope" value="Bacteria"/>
</dbReference>
<comment type="caution">
    <text evidence="2">The sequence shown here is derived from an EMBL/GenBank/DDBJ whole genome shotgun (WGS) entry which is preliminary data.</text>
</comment>
<dbReference type="InterPro" id="IPR041649">
    <property type="entry name" value="NepR"/>
</dbReference>
<keyword evidence="3" id="KW-1185">Reference proteome</keyword>
<dbReference type="STRING" id="1211777.BN77_3418"/>
<dbReference type="EMBL" id="CANI01000022">
    <property type="protein sequence ID" value="CCM76224.1"/>
    <property type="molecule type" value="Genomic_DNA"/>
</dbReference>
<organism evidence="2 3">
    <name type="scientific">Rhizobium mesoamericanum STM3625</name>
    <dbReference type="NCBI Taxonomy" id="1211777"/>
    <lineage>
        <taxon>Bacteria</taxon>
        <taxon>Pseudomonadati</taxon>
        <taxon>Pseudomonadota</taxon>
        <taxon>Alphaproteobacteria</taxon>
        <taxon>Hyphomicrobiales</taxon>
        <taxon>Rhizobiaceae</taxon>
        <taxon>Rhizobium/Agrobacterium group</taxon>
        <taxon>Rhizobium</taxon>
    </lineage>
</organism>
<evidence type="ECO:0000313" key="2">
    <source>
        <dbReference type="EMBL" id="CCM76224.1"/>
    </source>
</evidence>
<reference evidence="2 3" key="1">
    <citation type="journal article" date="2013" name="Genome Announc.">
        <title>Draft Genome Sequence of Rhizobium mesoamericanum STM3625, a Nitrogen-Fixing Symbiont of Mimosa pudica Isolated in French Guiana (South America).</title>
        <authorList>
            <person name="Moulin L."/>
            <person name="Mornico D."/>
            <person name="Melkonian R."/>
            <person name="Klonowska A."/>
        </authorList>
    </citation>
    <scope>NUCLEOTIDE SEQUENCE [LARGE SCALE GENOMIC DNA]</scope>
    <source>
        <strain evidence="2 3">STM3625</strain>
    </source>
</reference>
<evidence type="ECO:0000259" key="1">
    <source>
        <dbReference type="Pfam" id="PF18557"/>
    </source>
</evidence>
<accession>K0Q1E3</accession>
<gene>
    <name evidence="2" type="ORF">BN77_3418</name>
</gene>
<dbReference type="RefSeq" id="WP_007533709.1">
    <property type="nucleotide sequence ID" value="NZ_HF536772.1"/>
</dbReference>
<feature type="domain" description="Anti-sigma factor NepR" evidence="1">
    <location>
        <begin position="10"/>
        <end position="44"/>
    </location>
</feature>
<sequence length="53" mass="5869">MRASDILDPNSQIGVKLRSLYAAVQDEAIPERFLDLLEKLDQAELVASAKVVK</sequence>
<dbReference type="HOGENOM" id="CLU_189199_0_0_5"/>
<evidence type="ECO:0000313" key="3">
    <source>
        <dbReference type="Proteomes" id="UP000009319"/>
    </source>
</evidence>
<name>K0Q1E3_9HYPH</name>